<gene>
    <name evidence="1" type="ORF">GCM10008916_08050</name>
</gene>
<name>A0ABN1LJF6_9CLOT</name>
<sequence>MVKYMIEGQISIFDKPKVKLIEDCTNVHHLLIKDSIQDIFMEKDKHYIIYLDDVFYGIYKSAAIKIN</sequence>
<proteinExistence type="predicted"/>
<dbReference type="EMBL" id="BAAACO010000001">
    <property type="protein sequence ID" value="GAA0856836.1"/>
    <property type="molecule type" value="Genomic_DNA"/>
</dbReference>
<comment type="caution">
    <text evidence="1">The sequence shown here is derived from an EMBL/GenBank/DDBJ whole genome shotgun (WGS) entry which is preliminary data.</text>
</comment>
<dbReference type="Proteomes" id="UP001501764">
    <property type="component" value="Unassembled WGS sequence"/>
</dbReference>
<accession>A0ABN1LJF6</accession>
<organism evidence="1 2">
    <name type="scientific">Clostridium nitritogenes</name>
    <dbReference type="NCBI Taxonomy" id="83340"/>
    <lineage>
        <taxon>Bacteria</taxon>
        <taxon>Bacillati</taxon>
        <taxon>Bacillota</taxon>
        <taxon>Clostridia</taxon>
        <taxon>Eubacteriales</taxon>
        <taxon>Clostridiaceae</taxon>
        <taxon>Clostridium</taxon>
    </lineage>
</organism>
<keyword evidence="2" id="KW-1185">Reference proteome</keyword>
<protein>
    <submittedName>
        <fullName evidence="1">Uncharacterized protein</fullName>
    </submittedName>
</protein>
<evidence type="ECO:0000313" key="2">
    <source>
        <dbReference type="Proteomes" id="UP001501764"/>
    </source>
</evidence>
<evidence type="ECO:0000313" key="1">
    <source>
        <dbReference type="EMBL" id="GAA0856836.1"/>
    </source>
</evidence>
<reference evidence="1 2" key="1">
    <citation type="journal article" date="2019" name="Int. J. Syst. Evol. Microbiol.">
        <title>The Global Catalogue of Microorganisms (GCM) 10K type strain sequencing project: providing services to taxonomists for standard genome sequencing and annotation.</title>
        <authorList>
            <consortium name="The Broad Institute Genomics Platform"/>
            <consortium name="The Broad Institute Genome Sequencing Center for Infectious Disease"/>
            <person name="Wu L."/>
            <person name="Ma J."/>
        </authorList>
    </citation>
    <scope>NUCLEOTIDE SEQUENCE [LARGE SCALE GENOMIC DNA]</scope>
    <source>
        <strain evidence="1 2">JCM 6485</strain>
    </source>
</reference>